<evidence type="ECO:0000313" key="3">
    <source>
        <dbReference type="EMBL" id="MCX3060288.1"/>
    </source>
</evidence>
<dbReference type="EMBL" id="JAPHNL010000097">
    <property type="protein sequence ID" value="MCX3060288.1"/>
    <property type="molecule type" value="Genomic_DNA"/>
</dbReference>
<dbReference type="InterPro" id="IPR011053">
    <property type="entry name" value="Single_hybrid_motif"/>
</dbReference>
<dbReference type="RefSeq" id="WP_266598780.1">
    <property type="nucleotide sequence ID" value="NZ_JAPHNL010000097.1"/>
</dbReference>
<dbReference type="Pfam" id="PF00364">
    <property type="entry name" value="Biotin_lipoyl"/>
    <property type="match status" value="1"/>
</dbReference>
<keyword evidence="1" id="KW-1133">Transmembrane helix</keyword>
<proteinExistence type="predicted"/>
<feature type="transmembrane region" description="Helical" evidence="1">
    <location>
        <begin position="29"/>
        <end position="47"/>
    </location>
</feature>
<dbReference type="PANTHER" id="PTHR30386">
    <property type="entry name" value="MEMBRANE FUSION SUBUNIT OF EMRAB-TOLC MULTIDRUG EFFLUX PUMP"/>
    <property type="match status" value="1"/>
</dbReference>
<reference evidence="3" key="1">
    <citation type="submission" date="2022-10" db="EMBL/GenBank/DDBJ databases">
        <title>Streptomyces beihaiensis sp. nov., a chitin degrading actinobacterium, isolated from shrimp pond soil.</title>
        <authorList>
            <person name="Xie J."/>
            <person name="Shen N."/>
        </authorList>
    </citation>
    <scope>NUCLEOTIDE SEQUENCE</scope>
    <source>
        <strain evidence="3">GXMU-J5</strain>
    </source>
</reference>
<evidence type="ECO:0000313" key="4">
    <source>
        <dbReference type="Proteomes" id="UP001163064"/>
    </source>
</evidence>
<evidence type="ECO:0000256" key="1">
    <source>
        <dbReference type="SAM" id="Phobius"/>
    </source>
</evidence>
<keyword evidence="1" id="KW-0472">Membrane</keyword>
<accession>A0ABT3TTC0</accession>
<dbReference type="InterPro" id="IPR000089">
    <property type="entry name" value="Biotin_lipoyl"/>
</dbReference>
<dbReference type="InterPro" id="IPR050739">
    <property type="entry name" value="MFP"/>
</dbReference>
<evidence type="ECO:0000259" key="2">
    <source>
        <dbReference type="Pfam" id="PF00364"/>
    </source>
</evidence>
<protein>
    <submittedName>
        <fullName evidence="3">HlyD family efflux transporter periplasmic adaptor subunit</fullName>
    </submittedName>
</protein>
<sequence>MQFRQQALSKLQSPEELDLPVRLARPQGLLVLAVTVVVMVAACVWAVTGTVSSTLAADGVLTYGQGSYVLQTPVTGQVTGLYVKEGQRVAANAPLLKVRTQRGDRTVRALEAGRVTALVARIGSVVTTGGDVATLERTGSARDPLLAMLYVPAARAATVPAGASVDLTVPTAQRYGVLRGRVKAVGRSPQTRRQVADFLGSTDLAAALTQGGDRVPVLVRLTKSSSTKSGYAWSTAGGPPYALSSMTPVGGSVHLADQRPIDWLLP</sequence>
<name>A0ABT3TTC0_9ACTN</name>
<gene>
    <name evidence="3" type="ORF">OFY01_11090</name>
</gene>
<dbReference type="Gene3D" id="2.40.50.100">
    <property type="match status" value="1"/>
</dbReference>
<dbReference type="Proteomes" id="UP001163064">
    <property type="component" value="Unassembled WGS sequence"/>
</dbReference>
<feature type="domain" description="Lipoyl-binding" evidence="2">
    <location>
        <begin position="74"/>
        <end position="134"/>
    </location>
</feature>
<keyword evidence="1" id="KW-0812">Transmembrane</keyword>
<keyword evidence="4" id="KW-1185">Reference proteome</keyword>
<comment type="caution">
    <text evidence="3">The sequence shown here is derived from an EMBL/GenBank/DDBJ whole genome shotgun (WGS) entry which is preliminary data.</text>
</comment>
<organism evidence="3 4">
    <name type="scientific">Streptomyces beihaiensis</name>
    <dbReference type="NCBI Taxonomy" id="2984495"/>
    <lineage>
        <taxon>Bacteria</taxon>
        <taxon>Bacillati</taxon>
        <taxon>Actinomycetota</taxon>
        <taxon>Actinomycetes</taxon>
        <taxon>Kitasatosporales</taxon>
        <taxon>Streptomycetaceae</taxon>
        <taxon>Streptomyces</taxon>
    </lineage>
</organism>
<dbReference type="PRINTS" id="PR01490">
    <property type="entry name" value="RTXTOXIND"/>
</dbReference>
<dbReference type="SUPFAM" id="SSF51230">
    <property type="entry name" value="Single hybrid motif"/>
    <property type="match status" value="1"/>
</dbReference>